<dbReference type="AlphaFoldDB" id="A0AAD5Q2Z9"/>
<dbReference type="InterPro" id="IPR016125">
    <property type="entry name" value="Peptidase_C15-like"/>
</dbReference>
<keyword evidence="5" id="KW-0788">Thiol protease</keyword>
<dbReference type="GO" id="GO:0005829">
    <property type="term" value="C:cytosol"/>
    <property type="evidence" value="ECO:0007669"/>
    <property type="project" value="InterPro"/>
</dbReference>
<dbReference type="InterPro" id="IPR000816">
    <property type="entry name" value="Peptidase_C15"/>
</dbReference>
<protein>
    <recommendedName>
        <fullName evidence="9">Pyrrolidone-carboxylate peptidase</fullName>
    </recommendedName>
</protein>
<dbReference type="GO" id="GO:0016920">
    <property type="term" value="F:pyroglutamyl-peptidase activity"/>
    <property type="evidence" value="ECO:0007669"/>
    <property type="project" value="InterPro"/>
</dbReference>
<proteinExistence type="inferred from homology"/>
<keyword evidence="8" id="KW-1185">Reference proteome</keyword>
<evidence type="ECO:0000256" key="3">
    <source>
        <dbReference type="ARBA" id="ARBA00022670"/>
    </source>
</evidence>
<dbReference type="Proteomes" id="UP001209570">
    <property type="component" value="Unassembled WGS sequence"/>
</dbReference>
<feature type="compositionally biased region" description="Basic and acidic residues" evidence="6">
    <location>
        <begin position="13"/>
        <end position="23"/>
    </location>
</feature>
<dbReference type="SUPFAM" id="SSF53182">
    <property type="entry name" value="Pyrrolidone carboxyl peptidase (pyroglutamate aminopeptidase)"/>
    <property type="match status" value="1"/>
</dbReference>
<dbReference type="PRINTS" id="PR00706">
    <property type="entry name" value="PYROGLUPTASE"/>
</dbReference>
<evidence type="ECO:0000313" key="8">
    <source>
        <dbReference type="Proteomes" id="UP001209570"/>
    </source>
</evidence>
<evidence type="ECO:0000256" key="5">
    <source>
        <dbReference type="ARBA" id="ARBA00022807"/>
    </source>
</evidence>
<comment type="caution">
    <text evidence="7">The sequence shown here is derived from an EMBL/GenBank/DDBJ whole genome shotgun (WGS) entry which is preliminary data.</text>
</comment>
<sequence>MMAPAPPAVGVESRPRLRSESNSTAKRDVYLTGFGKFQGVPVNPTSVMVQQLTSNPFVTEAKVLETSAVGSLEMVAPLRAKAEASGRPAIFLHLGVSPGSRQFALERVAYNLANFMGMPDERGYVAVNQVLDQNAAASIRTTIPVDVVLGRLRQANPNARASTDPGRFICNFIYFHSLQWTQKMERSNSSQASSIQIFFIHTPMFREMKMETQLEFLRTAIELLATM</sequence>
<dbReference type="InterPro" id="IPR036440">
    <property type="entry name" value="Peptidase_C15-like_sf"/>
</dbReference>
<dbReference type="GO" id="GO:0006508">
    <property type="term" value="P:proteolysis"/>
    <property type="evidence" value="ECO:0007669"/>
    <property type="project" value="UniProtKB-KW"/>
</dbReference>
<dbReference type="Gene3D" id="3.40.630.20">
    <property type="entry name" value="Peptidase C15, pyroglutamyl peptidase I-like"/>
    <property type="match status" value="1"/>
</dbReference>
<reference evidence="7" key="1">
    <citation type="submission" date="2021-12" db="EMBL/GenBank/DDBJ databases">
        <title>Prjna785345.</title>
        <authorList>
            <person name="Rujirawat T."/>
            <person name="Krajaejun T."/>
        </authorList>
    </citation>
    <scope>NUCLEOTIDE SEQUENCE</scope>
    <source>
        <strain evidence="7">Pi057C3</strain>
    </source>
</reference>
<comment type="similarity">
    <text evidence="1">Belongs to the peptidase C15 family.</text>
</comment>
<keyword evidence="3" id="KW-0645">Protease</keyword>
<name>A0AAD5Q2Z9_PYTIN</name>
<evidence type="ECO:0000256" key="1">
    <source>
        <dbReference type="ARBA" id="ARBA00006641"/>
    </source>
</evidence>
<feature type="region of interest" description="Disordered" evidence="6">
    <location>
        <begin position="1"/>
        <end position="23"/>
    </location>
</feature>
<keyword evidence="2" id="KW-0963">Cytoplasm</keyword>
<evidence type="ECO:0000256" key="6">
    <source>
        <dbReference type="SAM" id="MobiDB-lite"/>
    </source>
</evidence>
<dbReference type="PIRSF" id="PIRSF015592">
    <property type="entry name" value="Prld-crbxl_pptds"/>
    <property type="match status" value="1"/>
</dbReference>
<evidence type="ECO:0000256" key="4">
    <source>
        <dbReference type="ARBA" id="ARBA00022801"/>
    </source>
</evidence>
<dbReference type="PANTHER" id="PTHR23402">
    <property type="entry name" value="PROTEASE FAMILY C15 PYROGLUTAMYL-PEPTIDASE I-RELATED"/>
    <property type="match status" value="1"/>
</dbReference>
<evidence type="ECO:0000256" key="2">
    <source>
        <dbReference type="ARBA" id="ARBA00022490"/>
    </source>
</evidence>
<evidence type="ECO:0000313" key="7">
    <source>
        <dbReference type="EMBL" id="KAJ0394030.1"/>
    </source>
</evidence>
<accession>A0AAD5Q2Z9</accession>
<evidence type="ECO:0008006" key="9">
    <source>
        <dbReference type="Google" id="ProtNLM"/>
    </source>
</evidence>
<dbReference type="Pfam" id="PF01470">
    <property type="entry name" value="Peptidase_C15"/>
    <property type="match status" value="1"/>
</dbReference>
<dbReference type="PANTHER" id="PTHR23402:SF1">
    <property type="entry name" value="PYROGLUTAMYL-PEPTIDASE I"/>
    <property type="match status" value="1"/>
</dbReference>
<gene>
    <name evidence="7" type="ORF">P43SY_011758</name>
</gene>
<dbReference type="EMBL" id="JAKCXM010000440">
    <property type="protein sequence ID" value="KAJ0394030.1"/>
    <property type="molecule type" value="Genomic_DNA"/>
</dbReference>
<keyword evidence="4" id="KW-0378">Hydrolase</keyword>
<organism evidence="7 8">
    <name type="scientific">Pythium insidiosum</name>
    <name type="common">Pythiosis disease agent</name>
    <dbReference type="NCBI Taxonomy" id="114742"/>
    <lineage>
        <taxon>Eukaryota</taxon>
        <taxon>Sar</taxon>
        <taxon>Stramenopiles</taxon>
        <taxon>Oomycota</taxon>
        <taxon>Peronosporomycetes</taxon>
        <taxon>Pythiales</taxon>
        <taxon>Pythiaceae</taxon>
        <taxon>Pythium</taxon>
    </lineage>
</organism>